<reference evidence="2" key="2">
    <citation type="journal article" date="2014" name="BMC Genomics">
        <title>An improved genome of the model marine alga Ostreococcus tauri unfolds by assessing Illumina de novo assemblies.</title>
        <authorList>
            <person name="Blanc-Mathieu R."/>
            <person name="Verhelst B."/>
            <person name="Derelle E."/>
            <person name="Rombauts S."/>
            <person name="Bouget F.Y."/>
            <person name="Carre I."/>
            <person name="Chateau A."/>
            <person name="Eyre-Walker A."/>
            <person name="Grimsley N."/>
            <person name="Moreau H."/>
            <person name="Piegu B."/>
            <person name="Rivals E."/>
            <person name="Schackwitz W."/>
            <person name="Van de Peer Y."/>
            <person name="Piganeau G."/>
        </authorList>
    </citation>
    <scope>NUCLEOTIDE SEQUENCE</scope>
    <source>
        <strain evidence="2">RCC4221</strain>
    </source>
</reference>
<name>Q01CU8_OSTTA</name>
<dbReference type="Gene3D" id="3.40.30.10">
    <property type="entry name" value="Glutaredoxin"/>
    <property type="match status" value="1"/>
</dbReference>
<evidence type="ECO:0000313" key="2">
    <source>
        <dbReference type="EMBL" id="CAL52855.1"/>
    </source>
</evidence>
<dbReference type="KEGG" id="ota:OT_ostta03g02050"/>
<dbReference type="InParanoid" id="Q01CU8"/>
<reference evidence="2 4" key="1">
    <citation type="journal article" date="2006" name="Proc. Natl. Acad. Sci. U.S.A.">
        <title>Genome analysis of the smallest free-living eukaryote Ostreococcus tauri unveils many unique features.</title>
        <authorList>
            <person name="Derelle E."/>
            <person name="Ferraz C."/>
            <person name="Rombauts S."/>
            <person name="Rouze P."/>
            <person name="Worden A.Z."/>
            <person name="Robbens S."/>
            <person name="Partensky F."/>
            <person name="Degroeve S."/>
            <person name="Echeynie S."/>
            <person name="Cooke R."/>
            <person name="Saeys Y."/>
            <person name="Wuyts J."/>
            <person name="Jabbari K."/>
            <person name="Bowler C."/>
            <person name="Panaud O."/>
            <person name="Piegu B."/>
            <person name="Ball S.G."/>
            <person name="Ral J.-P."/>
            <person name="Bouget F.-Y."/>
            <person name="Piganeau G."/>
            <person name="De Baets B."/>
            <person name="Picard A."/>
            <person name="Delseny M."/>
            <person name="Demaille J."/>
            <person name="Van de Peer Y."/>
            <person name="Moreau H."/>
        </authorList>
    </citation>
    <scope>NUCLEOTIDE SEQUENCE [LARGE SCALE GENOMIC DNA]</scope>
    <source>
        <strain evidence="2 4">OTTH0595</strain>
    </source>
</reference>
<dbReference type="RefSeq" id="XP_003078115.1">
    <property type="nucleotide sequence ID" value="XM_003078067.1"/>
</dbReference>
<gene>
    <name evidence="3" type="ORF">BE221DRAFT_79699</name>
    <name evidence="2" type="ORF">OT_ostta03g02050</name>
</gene>
<dbReference type="PANTHER" id="PTHR34573">
    <property type="entry name" value="VKC DOMAIN-CONTAINING PROTEIN"/>
    <property type="match status" value="1"/>
</dbReference>
<accession>A0A454XUD6</accession>
<dbReference type="Proteomes" id="UP000195557">
    <property type="component" value="Unassembled WGS sequence"/>
</dbReference>
<dbReference type="GeneID" id="9833752"/>
<dbReference type="STRING" id="70448.Q01CU8"/>
<dbReference type="PANTHER" id="PTHR34573:SF1">
    <property type="entry name" value="VITAMIN K EPOXIDE REDUCTASE DOMAIN-CONTAINING PROTEIN"/>
    <property type="match status" value="1"/>
</dbReference>
<dbReference type="OrthoDB" id="343052at2759"/>
<accession>A0A1Y5I2W9</accession>
<evidence type="ECO:0000313" key="4">
    <source>
        <dbReference type="Proteomes" id="UP000009170"/>
    </source>
</evidence>
<dbReference type="EMBL" id="KZ155826">
    <property type="protein sequence ID" value="OUS43811.1"/>
    <property type="molecule type" value="Genomic_DNA"/>
</dbReference>
<accession>Q01CU8</accession>
<dbReference type="OMA" id="AMEYIDY"/>
<proteinExistence type="predicted"/>
<organism evidence="2 4">
    <name type="scientific">Ostreococcus tauri</name>
    <name type="common">Marine green alga</name>
    <dbReference type="NCBI Taxonomy" id="70448"/>
    <lineage>
        <taxon>Eukaryota</taxon>
        <taxon>Viridiplantae</taxon>
        <taxon>Chlorophyta</taxon>
        <taxon>Mamiellophyceae</taxon>
        <taxon>Mamiellales</taxon>
        <taxon>Bathycoccaceae</taxon>
        <taxon>Ostreococcus</taxon>
    </lineage>
</organism>
<sequence length="216" mass="23608">MSQIARVSTAASAVAKNTQSRVGRGRSLRPRASENAQAGADDVDRRRALFGLSTAALASALSPLSAIAAEEEKAKKVVAVPYAKYAVQAESSEEAINVAKALKEAGARLYGAFWCENCNKQKELLGKEAMEYIDYIECFPDGVYQNSPGHEDRVKPDGICDGYTSAWPLWVIPKPDGEEIGIQGQIKKPRDLQRLIKEAKGEKTDLLKYFTTLEVE</sequence>
<evidence type="ECO:0000256" key="1">
    <source>
        <dbReference type="SAM" id="MobiDB-lite"/>
    </source>
</evidence>
<dbReference type="Proteomes" id="UP000009170">
    <property type="component" value="Unassembled WGS sequence"/>
</dbReference>
<dbReference type="AlphaFoldDB" id="Q01CU8"/>
<keyword evidence="4" id="KW-1185">Reference proteome</keyword>
<feature type="region of interest" description="Disordered" evidence="1">
    <location>
        <begin position="1"/>
        <end position="40"/>
    </location>
</feature>
<feature type="compositionally biased region" description="Polar residues" evidence="1">
    <location>
        <begin position="1"/>
        <end position="21"/>
    </location>
</feature>
<protein>
    <submittedName>
        <fullName evidence="2">Thioredoxin-like fold</fullName>
    </submittedName>
</protein>
<dbReference type="EMBL" id="CAID01000003">
    <property type="protein sequence ID" value="CAL52855.1"/>
    <property type="molecule type" value="Genomic_DNA"/>
</dbReference>
<evidence type="ECO:0000313" key="3">
    <source>
        <dbReference type="EMBL" id="OUS43811.1"/>
    </source>
</evidence>
<reference evidence="3" key="3">
    <citation type="submission" date="2017-04" db="EMBL/GenBank/DDBJ databases">
        <title>Population genomics of picophytoplankton unveils novel chromosome hypervariability.</title>
        <authorList>
            <consortium name="DOE Joint Genome Institute"/>
            <person name="Blanc-Mathieu R."/>
            <person name="Krasovec M."/>
            <person name="Hebrard M."/>
            <person name="Yau S."/>
            <person name="Desgranges E."/>
            <person name="Martin J."/>
            <person name="Schackwitz W."/>
            <person name="Kuo A."/>
            <person name="Salin G."/>
            <person name="Donnadieu C."/>
            <person name="Desdevises Y."/>
            <person name="Sanchez-Ferandin S."/>
            <person name="Moreau H."/>
            <person name="Rivals E."/>
            <person name="Grigoriev I.V."/>
            <person name="Grimsley N."/>
            <person name="Eyre-Walker A."/>
            <person name="Piganeau G."/>
        </authorList>
    </citation>
    <scope>NUCLEOTIDE SEQUENCE [LARGE SCALE GENOMIC DNA]</scope>
    <source>
        <strain evidence="3">RCC 1115</strain>
    </source>
</reference>